<evidence type="ECO:0000313" key="2">
    <source>
        <dbReference type="Proteomes" id="UP000315423"/>
    </source>
</evidence>
<evidence type="ECO:0000313" key="1">
    <source>
        <dbReference type="EMBL" id="TKY92105.1"/>
    </source>
</evidence>
<protein>
    <submittedName>
        <fullName evidence="1">Uncharacterized protein</fullName>
    </submittedName>
</protein>
<accession>A0AC61SC32</accession>
<dbReference type="EMBL" id="QYBA01000076">
    <property type="protein sequence ID" value="TKY92105.1"/>
    <property type="molecule type" value="Genomic_DNA"/>
</dbReference>
<proteinExistence type="predicted"/>
<organism evidence="1 2">
    <name type="scientific">Candidatus Methanomarinus sp</name>
    <dbReference type="NCBI Taxonomy" id="3386244"/>
    <lineage>
        <taxon>Archaea</taxon>
        <taxon>Methanobacteriati</taxon>
        <taxon>Methanobacteriota</taxon>
        <taxon>Stenosarchaea group</taxon>
        <taxon>Methanomicrobia</taxon>
        <taxon>Methanosarcinales</taxon>
        <taxon>ANME-2 cluster</taxon>
        <taxon>Candidatus Methanocomedenaceae</taxon>
        <taxon>Candidatus Methanomarinus</taxon>
    </lineage>
</organism>
<sequence length="30" mass="3608">MPINPDHVHLFIRYQPAYSASYIQGNQRYK</sequence>
<gene>
    <name evidence="1" type="ORF">C5S46_02365</name>
</gene>
<name>A0AC61SC32_9EURY</name>
<comment type="caution">
    <text evidence="1">The sequence shown here is derived from an EMBL/GenBank/DDBJ whole genome shotgun (WGS) entry which is preliminary data.</text>
</comment>
<reference evidence="1" key="1">
    <citation type="submission" date="2018-09" db="EMBL/GenBank/DDBJ databases">
        <title>A genomic encyclopedia of anaerobic methanotrophic archaea.</title>
        <authorList>
            <person name="Skennerton C.T."/>
            <person name="Chadwick G.L."/>
            <person name="Laso-Perez R."/>
            <person name="Leu A.O."/>
            <person name="Speth D.R."/>
            <person name="Yu H."/>
            <person name="Morgan-Lang C."/>
            <person name="Hatzenpichler R."/>
            <person name="Goudeau D."/>
            <person name="Malmstrom R."/>
            <person name="Woyke T."/>
            <person name="Hallam S."/>
            <person name="Tyson G.W."/>
            <person name="Wegener G."/>
            <person name="Boetius A."/>
            <person name="Orphan V.J."/>
        </authorList>
    </citation>
    <scope>NUCLEOTIDE SEQUENCE</scope>
    <source>
        <strain evidence="1">CONS3730D10UFb2</strain>
    </source>
</reference>
<dbReference type="Proteomes" id="UP000315423">
    <property type="component" value="Unassembled WGS sequence"/>
</dbReference>